<dbReference type="InterPro" id="IPR000477">
    <property type="entry name" value="RT_dom"/>
</dbReference>
<evidence type="ECO:0000313" key="4">
    <source>
        <dbReference type="RefSeq" id="XP_040950891.1"/>
    </source>
</evidence>
<dbReference type="PANTHER" id="PTHR46890:SF48">
    <property type="entry name" value="RNA-DIRECTED DNA POLYMERASE"/>
    <property type="match status" value="1"/>
</dbReference>
<feature type="region of interest" description="Disordered" evidence="1">
    <location>
        <begin position="95"/>
        <end position="115"/>
    </location>
</feature>
<reference evidence="3" key="1">
    <citation type="journal article" date="2020" name="Nat. Genet.">
        <title>Genomic diversifications of five Gossypium allopolyploid species and their impact on cotton improvement.</title>
        <authorList>
            <person name="Chen Z.J."/>
            <person name="Sreedasyam A."/>
            <person name="Ando A."/>
            <person name="Song Q."/>
            <person name="De Santiago L.M."/>
            <person name="Hulse-Kemp A.M."/>
            <person name="Ding M."/>
            <person name="Ye W."/>
            <person name="Kirkbride R.C."/>
            <person name="Jenkins J."/>
            <person name="Plott C."/>
            <person name="Lovell J."/>
            <person name="Lin Y.M."/>
            <person name="Vaughn R."/>
            <person name="Liu B."/>
            <person name="Simpson S."/>
            <person name="Scheffler B.E."/>
            <person name="Wen L."/>
            <person name="Saski C.A."/>
            <person name="Grover C.E."/>
            <person name="Hu G."/>
            <person name="Conover J.L."/>
            <person name="Carlson J.W."/>
            <person name="Shu S."/>
            <person name="Boston L.B."/>
            <person name="Williams M."/>
            <person name="Peterson D.G."/>
            <person name="McGee K."/>
            <person name="Jones D.C."/>
            <person name="Wendel J.F."/>
            <person name="Stelly D.M."/>
            <person name="Grimwood J."/>
            <person name="Schmutz J."/>
        </authorList>
    </citation>
    <scope>NUCLEOTIDE SEQUENCE [LARGE SCALE GENOMIC DNA]</scope>
    <source>
        <strain evidence="3">cv. TM-1</strain>
    </source>
</reference>
<dbReference type="PROSITE" id="PS50878">
    <property type="entry name" value="RT_POL"/>
    <property type="match status" value="1"/>
</dbReference>
<evidence type="ECO:0000256" key="1">
    <source>
        <dbReference type="SAM" id="MobiDB-lite"/>
    </source>
</evidence>
<evidence type="ECO:0000259" key="2">
    <source>
        <dbReference type="PROSITE" id="PS50878"/>
    </source>
</evidence>
<feature type="compositionally biased region" description="Basic and acidic residues" evidence="1">
    <location>
        <begin position="161"/>
        <end position="175"/>
    </location>
</feature>
<dbReference type="PANTHER" id="PTHR46890">
    <property type="entry name" value="NON-LTR RETROLELEMENT REVERSE TRANSCRIPTASE-LIKE PROTEIN-RELATED"/>
    <property type="match status" value="1"/>
</dbReference>
<feature type="domain" description="Reverse transcriptase" evidence="2">
    <location>
        <begin position="348"/>
        <end position="568"/>
    </location>
</feature>
<evidence type="ECO:0000313" key="3">
    <source>
        <dbReference type="Proteomes" id="UP000818029"/>
    </source>
</evidence>
<organism evidence="3 4">
    <name type="scientific">Gossypium hirsutum</name>
    <name type="common">Upland cotton</name>
    <name type="synonym">Gossypium mexicanum</name>
    <dbReference type="NCBI Taxonomy" id="3635"/>
    <lineage>
        <taxon>Eukaryota</taxon>
        <taxon>Viridiplantae</taxon>
        <taxon>Streptophyta</taxon>
        <taxon>Embryophyta</taxon>
        <taxon>Tracheophyta</taxon>
        <taxon>Spermatophyta</taxon>
        <taxon>Magnoliopsida</taxon>
        <taxon>eudicotyledons</taxon>
        <taxon>Gunneridae</taxon>
        <taxon>Pentapetalae</taxon>
        <taxon>rosids</taxon>
        <taxon>malvids</taxon>
        <taxon>Malvales</taxon>
        <taxon>Malvaceae</taxon>
        <taxon>Malvoideae</taxon>
        <taxon>Gossypium</taxon>
    </lineage>
</organism>
<dbReference type="Pfam" id="PF00078">
    <property type="entry name" value="RVT_1"/>
    <property type="match status" value="1"/>
</dbReference>
<name>A0ABM3A7S2_GOSHI</name>
<keyword evidence="3" id="KW-1185">Reference proteome</keyword>
<reference evidence="4" key="2">
    <citation type="submission" date="2025-08" db="UniProtKB">
        <authorList>
            <consortium name="RefSeq"/>
        </authorList>
    </citation>
    <scope>IDENTIFICATION</scope>
</reference>
<sequence>MESGGEEGFGRDEISLLVELIQLSVKSLMVEPNDKPTLICTIWTEKSYNPDSFRAWMKSIWKTKKKFEIKLAEQNLFLIMFESDEDLETIMEGNTEENHGKHPQEKESTHMSPGQQDITRLTEVEDAKKRQKDGIIVDDKDTRNNYTIEDMLKPIRKSSWKRIESTKERSTSKEKSKLRKRKSAEVEAGDCGIEGIWEDTTKKMRYGGQVLENDAGIYLLVENSNQKDRRLPKDLIKKKRDGLKSKLTKELRELMEKERDDEILAKAIDTRIQLNMEIDKDEILETDDGKEICDEPEIKGAGTASFQNLFSSNGVRNLSHLLSGIDNSISHYINIALLAKYSAGEVYLALKGMGPTKAPGHDELVLIPKISNPTSLVNFRPISLCTVIYKIVAKTIANHLQEFIERCTDNAQSAFVPGRLISDNVLIAYELLHTLCQKRTVKRGFMAVKLDMSKAYDRVEWVFLKPVMLRIRFAEEWMVLIMMCISTASYAVNINGSRGNVFKPTRGLRQGNPLIPFLFLICSEGLSSLIRLATKEGLIKGVKASRKGPAISHLLLIDDCILFGEATK</sequence>
<dbReference type="RefSeq" id="XP_040950891.1">
    <property type="nucleotide sequence ID" value="XM_041094957.1"/>
</dbReference>
<accession>A0ABM3A7S2</accession>
<dbReference type="SUPFAM" id="SSF56672">
    <property type="entry name" value="DNA/RNA polymerases"/>
    <property type="match status" value="1"/>
</dbReference>
<dbReference type="InterPro" id="IPR043502">
    <property type="entry name" value="DNA/RNA_pol_sf"/>
</dbReference>
<protein>
    <recommendedName>
        <fullName evidence="2">Reverse transcriptase domain-containing protein</fullName>
    </recommendedName>
</protein>
<dbReference type="InterPro" id="IPR052343">
    <property type="entry name" value="Retrotransposon-Effector_Assoc"/>
</dbReference>
<dbReference type="CDD" id="cd01650">
    <property type="entry name" value="RT_nLTR_like"/>
    <property type="match status" value="1"/>
</dbReference>
<dbReference type="Pfam" id="PF14111">
    <property type="entry name" value="DUF4283"/>
    <property type="match status" value="1"/>
</dbReference>
<feature type="region of interest" description="Disordered" evidence="1">
    <location>
        <begin position="160"/>
        <end position="181"/>
    </location>
</feature>
<dbReference type="InterPro" id="IPR025558">
    <property type="entry name" value="DUF4283"/>
</dbReference>
<dbReference type="Proteomes" id="UP000818029">
    <property type="component" value="Chromosome A03"/>
</dbReference>
<feature type="compositionally biased region" description="Basic and acidic residues" evidence="1">
    <location>
        <begin position="96"/>
        <end position="109"/>
    </location>
</feature>
<proteinExistence type="predicted"/>
<dbReference type="GeneID" id="121218175"/>
<gene>
    <name evidence="4" type="primary">LOC121218175</name>
</gene>